<dbReference type="Gene3D" id="3.40.50.12370">
    <property type="match status" value="1"/>
</dbReference>
<accession>A0A1W2A8D5</accession>
<sequence length="279" mass="32272">MKNFLAIFDGYNLSKSTFEYALLLAKKSGSRLTGVFLDAFFYHNYNLTKVLKVSSEPEKDMKELNEKDQLQRDESVHQFQRLCEEAKIEYAVHRDNSLALVELQYESIFADLIIINECEKFTWHDDQKPTNFIKELLADVQCPVVVSPNTFKAPEKIVLLYDGSPSSIYAIKMFNYLFTDWRDLPIEILSVNEGNIENGYLPGTILMTDFISRHFPNSNYKLLHGNADEKILAYLTESGKNDFIVLGAYRRSKFSRWFKPSLADVLMNNLNVPLFIAHH</sequence>
<dbReference type="RefSeq" id="WP_084286885.1">
    <property type="nucleotide sequence ID" value="NZ_FWYB01000001.1"/>
</dbReference>
<evidence type="ECO:0000313" key="2">
    <source>
        <dbReference type="Proteomes" id="UP000192678"/>
    </source>
</evidence>
<gene>
    <name evidence="1" type="ORF">SAMN04488101_101301</name>
</gene>
<dbReference type="STRING" id="475255.SAMN04488101_101301"/>
<evidence type="ECO:0008006" key="3">
    <source>
        <dbReference type="Google" id="ProtNLM"/>
    </source>
</evidence>
<dbReference type="Proteomes" id="UP000192678">
    <property type="component" value="Unassembled WGS sequence"/>
</dbReference>
<dbReference type="AlphaFoldDB" id="A0A1W2A8D5"/>
<dbReference type="SUPFAM" id="SSF52402">
    <property type="entry name" value="Adenine nucleotide alpha hydrolases-like"/>
    <property type="match status" value="2"/>
</dbReference>
<name>A0A1W2A8D5_9SPHI</name>
<dbReference type="EMBL" id="FWYB01000001">
    <property type="protein sequence ID" value="SMC56853.1"/>
    <property type="molecule type" value="Genomic_DNA"/>
</dbReference>
<protein>
    <recommendedName>
        <fullName evidence="3">Universal stress protein family protein</fullName>
    </recommendedName>
</protein>
<reference evidence="1 2" key="1">
    <citation type="submission" date="2017-04" db="EMBL/GenBank/DDBJ databases">
        <authorList>
            <person name="Afonso C.L."/>
            <person name="Miller P.J."/>
            <person name="Scott M.A."/>
            <person name="Spackman E."/>
            <person name="Goraichik I."/>
            <person name="Dimitrov K.M."/>
            <person name="Suarez D.L."/>
            <person name="Swayne D.E."/>
        </authorList>
    </citation>
    <scope>NUCLEOTIDE SEQUENCE [LARGE SCALE GENOMIC DNA]</scope>
    <source>
        <strain evidence="1 2">DSM 19625</strain>
    </source>
</reference>
<organism evidence="1 2">
    <name type="scientific">Pedobacter nyackensis</name>
    <dbReference type="NCBI Taxonomy" id="475255"/>
    <lineage>
        <taxon>Bacteria</taxon>
        <taxon>Pseudomonadati</taxon>
        <taxon>Bacteroidota</taxon>
        <taxon>Sphingobacteriia</taxon>
        <taxon>Sphingobacteriales</taxon>
        <taxon>Sphingobacteriaceae</taxon>
        <taxon>Pedobacter</taxon>
    </lineage>
</organism>
<dbReference type="OrthoDB" id="641005at2"/>
<evidence type="ECO:0000313" key="1">
    <source>
        <dbReference type="EMBL" id="SMC56853.1"/>
    </source>
</evidence>
<proteinExistence type="predicted"/>
<keyword evidence="2" id="KW-1185">Reference proteome</keyword>